<dbReference type="OrthoDB" id="9811006at2"/>
<name>A0A4R1LBY0_9BACT</name>
<comment type="caution">
    <text evidence="3">The sequence shown here is derived from an EMBL/GenBank/DDBJ whole genome shotgun (WGS) entry which is preliminary data.</text>
</comment>
<evidence type="ECO:0000313" key="3">
    <source>
        <dbReference type="EMBL" id="TCK76006.1"/>
    </source>
</evidence>
<dbReference type="Gene3D" id="2.40.128.110">
    <property type="entry name" value="Lipid/polyisoprenoid-binding, YceI-like"/>
    <property type="match status" value="1"/>
</dbReference>
<dbReference type="PANTHER" id="PTHR34406">
    <property type="entry name" value="PROTEIN YCEI"/>
    <property type="match status" value="1"/>
</dbReference>
<dbReference type="SMART" id="SM00867">
    <property type="entry name" value="YceI"/>
    <property type="match status" value="1"/>
</dbReference>
<dbReference type="AlphaFoldDB" id="A0A4R1LBY0"/>
<sequence>MILSKRKSLFSLAAAGILIAAAGVAQAQSTTWSIDPAHSEADFSVKHMGISNVHGRLGNITGAVTLNDKDITQSQVKATIQTATVDTGVAQRDTHLKSADFFDVAKYPQMTFESTGITKVDGELKMTGNLTLHGVTKPVTLAVEGPSKEQLDPYGKTRRAFSATTTIHRQDFGLLWNGNLKSGDTVIGDDVKVELDIEVIKQ</sequence>
<feature type="domain" description="Lipid/polyisoprenoid-binding YceI-like" evidence="2">
    <location>
        <begin position="31"/>
        <end position="200"/>
    </location>
</feature>
<protein>
    <submittedName>
        <fullName evidence="3">Polyisoprenoid-binding protein YceI</fullName>
    </submittedName>
</protein>
<dbReference type="Proteomes" id="UP000295210">
    <property type="component" value="Unassembled WGS sequence"/>
</dbReference>
<dbReference type="InterPro" id="IPR036761">
    <property type="entry name" value="TTHA0802/YceI-like_sf"/>
</dbReference>
<accession>A0A4R1LBY0</accession>
<evidence type="ECO:0000256" key="1">
    <source>
        <dbReference type="SAM" id="SignalP"/>
    </source>
</evidence>
<dbReference type="RefSeq" id="WP_131992496.1">
    <property type="nucleotide sequence ID" value="NZ_SMGK01000001.1"/>
</dbReference>
<dbReference type="SUPFAM" id="SSF101874">
    <property type="entry name" value="YceI-like"/>
    <property type="match status" value="1"/>
</dbReference>
<feature type="chain" id="PRO_5020456993" evidence="1">
    <location>
        <begin position="28"/>
        <end position="202"/>
    </location>
</feature>
<evidence type="ECO:0000313" key="4">
    <source>
        <dbReference type="Proteomes" id="UP000295210"/>
    </source>
</evidence>
<organism evidence="3 4">
    <name type="scientific">Acidipila rosea</name>
    <dbReference type="NCBI Taxonomy" id="768535"/>
    <lineage>
        <taxon>Bacteria</taxon>
        <taxon>Pseudomonadati</taxon>
        <taxon>Acidobacteriota</taxon>
        <taxon>Terriglobia</taxon>
        <taxon>Terriglobales</taxon>
        <taxon>Acidobacteriaceae</taxon>
        <taxon>Acidipila</taxon>
    </lineage>
</organism>
<feature type="signal peptide" evidence="1">
    <location>
        <begin position="1"/>
        <end position="27"/>
    </location>
</feature>
<dbReference type="PANTHER" id="PTHR34406:SF1">
    <property type="entry name" value="PROTEIN YCEI"/>
    <property type="match status" value="1"/>
</dbReference>
<gene>
    <name evidence="3" type="ORF">C7378_1011</name>
</gene>
<keyword evidence="1" id="KW-0732">Signal</keyword>
<dbReference type="EMBL" id="SMGK01000001">
    <property type="protein sequence ID" value="TCK76006.1"/>
    <property type="molecule type" value="Genomic_DNA"/>
</dbReference>
<dbReference type="Pfam" id="PF04264">
    <property type="entry name" value="YceI"/>
    <property type="match status" value="1"/>
</dbReference>
<dbReference type="InterPro" id="IPR007372">
    <property type="entry name" value="Lipid/polyisoprenoid-bd_YceI"/>
</dbReference>
<reference evidence="3 4" key="1">
    <citation type="submission" date="2019-03" db="EMBL/GenBank/DDBJ databases">
        <title>Genomic Encyclopedia of Type Strains, Phase IV (KMG-IV): sequencing the most valuable type-strain genomes for metagenomic binning, comparative biology and taxonomic classification.</title>
        <authorList>
            <person name="Goeker M."/>
        </authorList>
    </citation>
    <scope>NUCLEOTIDE SEQUENCE [LARGE SCALE GENOMIC DNA]</scope>
    <source>
        <strain evidence="3 4">DSM 103428</strain>
    </source>
</reference>
<evidence type="ECO:0000259" key="2">
    <source>
        <dbReference type="SMART" id="SM00867"/>
    </source>
</evidence>
<proteinExistence type="predicted"/>
<keyword evidence="4" id="KW-1185">Reference proteome</keyword>